<dbReference type="EMBL" id="JAWZYT010000201">
    <property type="protein sequence ID" value="KAK4326769.1"/>
    <property type="molecule type" value="Genomic_DNA"/>
</dbReference>
<organism evidence="1 2">
    <name type="scientific">Petrolisthes manimaculis</name>
    <dbReference type="NCBI Taxonomy" id="1843537"/>
    <lineage>
        <taxon>Eukaryota</taxon>
        <taxon>Metazoa</taxon>
        <taxon>Ecdysozoa</taxon>
        <taxon>Arthropoda</taxon>
        <taxon>Crustacea</taxon>
        <taxon>Multicrustacea</taxon>
        <taxon>Malacostraca</taxon>
        <taxon>Eumalacostraca</taxon>
        <taxon>Eucarida</taxon>
        <taxon>Decapoda</taxon>
        <taxon>Pleocyemata</taxon>
        <taxon>Anomura</taxon>
        <taxon>Galatheoidea</taxon>
        <taxon>Porcellanidae</taxon>
        <taxon>Petrolisthes</taxon>
    </lineage>
</organism>
<proteinExistence type="predicted"/>
<dbReference type="AlphaFoldDB" id="A0AAE1QGZ7"/>
<comment type="caution">
    <text evidence="1">The sequence shown here is derived from an EMBL/GenBank/DDBJ whole genome shotgun (WGS) entry which is preliminary data.</text>
</comment>
<name>A0AAE1QGZ7_9EUCA</name>
<dbReference type="Proteomes" id="UP001292094">
    <property type="component" value="Unassembled WGS sequence"/>
</dbReference>
<evidence type="ECO:0000313" key="2">
    <source>
        <dbReference type="Proteomes" id="UP001292094"/>
    </source>
</evidence>
<accession>A0AAE1QGZ7</accession>
<keyword evidence="2" id="KW-1185">Reference proteome</keyword>
<sequence length="114" mass="13479">MIGEFTSKHFLGFKDSICFDGWDDKPYKSWWKTQVTVQRLLRNVMSGLMVNTGQARTIRLRTVVDRFNYFADRNFHKLKNTQVYAHEDLYEASVQLQKTQREQREKSLTSAIPS</sequence>
<protein>
    <submittedName>
        <fullName evidence="1">Uncharacterized protein</fullName>
    </submittedName>
</protein>
<evidence type="ECO:0000313" key="1">
    <source>
        <dbReference type="EMBL" id="KAK4326769.1"/>
    </source>
</evidence>
<reference evidence="1" key="1">
    <citation type="submission" date="2023-11" db="EMBL/GenBank/DDBJ databases">
        <title>Genome assemblies of two species of porcelain crab, Petrolisthes cinctipes and Petrolisthes manimaculis (Anomura: Porcellanidae).</title>
        <authorList>
            <person name="Angst P."/>
        </authorList>
    </citation>
    <scope>NUCLEOTIDE SEQUENCE</scope>
    <source>
        <strain evidence="1">PB745_02</strain>
        <tissue evidence="1">Gill</tissue>
    </source>
</reference>
<gene>
    <name evidence="1" type="ORF">Pmani_002786</name>
</gene>